<proteinExistence type="predicted"/>
<dbReference type="AlphaFoldDB" id="A0AAW3I6B1"/>
<organism evidence="2 3">
    <name type="scientific">Achromobacter spanius</name>
    <dbReference type="NCBI Taxonomy" id="217203"/>
    <lineage>
        <taxon>Bacteria</taxon>
        <taxon>Pseudomonadati</taxon>
        <taxon>Pseudomonadota</taxon>
        <taxon>Betaproteobacteria</taxon>
        <taxon>Burkholderiales</taxon>
        <taxon>Alcaligenaceae</taxon>
        <taxon>Achromobacter</taxon>
    </lineage>
</organism>
<gene>
    <name evidence="2" type="ORF">AFM18_08245</name>
</gene>
<keyword evidence="1" id="KW-1133">Transmembrane helix</keyword>
<dbReference type="RefSeq" id="WP_050446313.1">
    <property type="nucleotide sequence ID" value="NZ_LGVG01000008.1"/>
</dbReference>
<protein>
    <submittedName>
        <fullName evidence="2">Uncharacterized protein</fullName>
    </submittedName>
</protein>
<evidence type="ECO:0000313" key="2">
    <source>
        <dbReference type="EMBL" id="KNE28152.1"/>
    </source>
</evidence>
<evidence type="ECO:0000313" key="3">
    <source>
        <dbReference type="Proteomes" id="UP000037511"/>
    </source>
</evidence>
<name>A0AAW3I6B1_9BURK</name>
<evidence type="ECO:0000256" key="1">
    <source>
        <dbReference type="SAM" id="Phobius"/>
    </source>
</evidence>
<comment type="caution">
    <text evidence="2">The sequence shown here is derived from an EMBL/GenBank/DDBJ whole genome shotgun (WGS) entry which is preliminary data.</text>
</comment>
<reference evidence="2 3" key="1">
    <citation type="submission" date="2015-07" db="EMBL/GenBank/DDBJ databases">
        <title>Draft genome of Achromobacter spanius.</title>
        <authorList>
            <person name="Wang X."/>
        </authorList>
    </citation>
    <scope>NUCLEOTIDE SEQUENCE [LARGE SCALE GENOMIC DNA]</scope>
    <source>
        <strain evidence="2 3">CGMCC9173</strain>
    </source>
</reference>
<sequence length="331" mass="36321">MAGEVAVINTHEEAIELLQRLLDKDTPDQELPDDILLEGDLAAMLIEIEGENYHSSITGTLSRGLWEMQQEIYRAVALTLHGVSSIKKLTKEELQDYNLVIDVEDGCSKLIADIKDVLGHLKDGINSMESRHRLILYVSATLVLTAGIGLTLVKLADIDAEKAVRLAQAQTAQLEVVRKAAHQVPVIERWVEAGEQSARSIAKSVPDAESVSIGKESLDKHEIAEVNQRAAREVSDVFIMTGYFRVTSTTEPTADGVVRVGLAGSGEEFMAYMNLKDVERPIADEDSNAVFLAPKHGTKLYMTVRIKRASDGIREAFILALPKDPEVKPNA</sequence>
<feature type="transmembrane region" description="Helical" evidence="1">
    <location>
        <begin position="134"/>
        <end position="153"/>
    </location>
</feature>
<dbReference type="EMBL" id="LGVG01000008">
    <property type="protein sequence ID" value="KNE28152.1"/>
    <property type="molecule type" value="Genomic_DNA"/>
</dbReference>
<keyword evidence="1" id="KW-0812">Transmembrane</keyword>
<accession>A0AAW3I6B1</accession>
<keyword evidence="1" id="KW-0472">Membrane</keyword>
<dbReference type="Proteomes" id="UP000037511">
    <property type="component" value="Unassembled WGS sequence"/>
</dbReference>